<evidence type="ECO:0000259" key="5">
    <source>
        <dbReference type="Pfam" id="PF04073"/>
    </source>
</evidence>
<keyword evidence="7" id="KW-1185">Reference proteome</keyword>
<dbReference type="SUPFAM" id="SSF55826">
    <property type="entry name" value="YbaK/ProRS associated domain"/>
    <property type="match status" value="1"/>
</dbReference>
<dbReference type="EC" id="4.2.-.-" evidence="4"/>
<dbReference type="NCBIfam" id="TIGR00011">
    <property type="entry name" value="YbaK_EbsC"/>
    <property type="match status" value="1"/>
</dbReference>
<reference evidence="6 7" key="1">
    <citation type="submission" date="2017-09" db="EMBL/GenBank/DDBJ databases">
        <authorList>
            <person name="Jakob F."/>
        </authorList>
    </citation>
    <scope>NUCLEOTIDE SEQUENCE [LARGE SCALE GENOMIC DNA]</scope>
    <source>
        <strain evidence="6 7">TMW 2.1880</strain>
    </source>
</reference>
<dbReference type="PANTHER" id="PTHR30411:SF0">
    <property type="entry name" value="CYS-TRNA(PRO)_CYS-TRNA(CYS) DEACYLASE YBAK"/>
    <property type="match status" value="1"/>
</dbReference>
<evidence type="ECO:0000256" key="4">
    <source>
        <dbReference type="PIRNR" id="PIRNR006181"/>
    </source>
</evidence>
<evidence type="ECO:0000256" key="2">
    <source>
        <dbReference type="ARBA" id="ARBA00022917"/>
    </source>
</evidence>
<evidence type="ECO:0000256" key="3">
    <source>
        <dbReference type="ARBA" id="ARBA00023239"/>
    </source>
</evidence>
<evidence type="ECO:0000256" key="1">
    <source>
        <dbReference type="ARBA" id="ARBA00009798"/>
    </source>
</evidence>
<keyword evidence="3 4" id="KW-0456">Lyase</keyword>
<dbReference type="InterPro" id="IPR036754">
    <property type="entry name" value="YbaK/aa-tRNA-synt-asso_dom_sf"/>
</dbReference>
<dbReference type="CDD" id="cd00002">
    <property type="entry name" value="YbaK_deacylase"/>
    <property type="match status" value="1"/>
</dbReference>
<protein>
    <recommendedName>
        <fullName evidence="4">Cys-tRNA(Pro)/Cys-tRNA(Cys) deacylase</fullName>
        <ecNumber evidence="4">4.2.-.-</ecNumber>
    </recommendedName>
</protein>
<comment type="similarity">
    <text evidence="1 4">Belongs to the prolyl-tRNA editing family. YbaK/EbsC subfamily.</text>
</comment>
<keyword evidence="2 4" id="KW-0648">Protein biosynthesis</keyword>
<dbReference type="Proteomes" id="UP001516390">
    <property type="component" value="Unassembled WGS sequence"/>
</dbReference>
<organism evidence="6 7">
    <name type="scientific">Bombella favorum</name>
    <dbReference type="NCBI Taxonomy" id="2039164"/>
    <lineage>
        <taxon>Bacteria</taxon>
        <taxon>Pseudomonadati</taxon>
        <taxon>Pseudomonadota</taxon>
        <taxon>Alphaproteobacteria</taxon>
        <taxon>Acetobacterales</taxon>
        <taxon>Acetobacteraceae</taxon>
        <taxon>Bombella</taxon>
    </lineage>
</organism>
<proteinExistence type="inferred from homology"/>
<evidence type="ECO:0000313" key="6">
    <source>
        <dbReference type="EMBL" id="MBA5725550.1"/>
    </source>
</evidence>
<comment type="caution">
    <text evidence="6">The sequence shown here is derived from an EMBL/GenBank/DDBJ whole genome shotgun (WGS) entry which is preliminary data.</text>
</comment>
<dbReference type="PIRSF" id="PIRSF006181">
    <property type="entry name" value="EbsC_YbaK"/>
    <property type="match status" value="1"/>
</dbReference>
<evidence type="ECO:0000313" key="7">
    <source>
        <dbReference type="Proteomes" id="UP001516390"/>
    </source>
</evidence>
<sequence length="167" mass="18026">MRQQGFPMTDQQNTAATRFLDSTGISYKTCQYDYAPQKGHIGEQAASAIGAKPSAVFKTLAVKIDRKQPAFAVIPVDKRVNFKALAIALGGRNAKMMQPDEAHDRTGFVSGGTTPFGSRQTLPTVIDRSAQKHKTIWINAGARGFLACLTPQDVQAVTQGLFANIAE</sequence>
<name>A0ABR5ZMS3_9PROT</name>
<accession>A0ABR5ZMS3</accession>
<dbReference type="PANTHER" id="PTHR30411">
    <property type="entry name" value="CYTOPLASMIC PROTEIN"/>
    <property type="match status" value="1"/>
</dbReference>
<dbReference type="Gene3D" id="3.90.960.10">
    <property type="entry name" value="YbaK/aminoacyl-tRNA synthetase-associated domain"/>
    <property type="match status" value="1"/>
</dbReference>
<dbReference type="InterPro" id="IPR007214">
    <property type="entry name" value="YbaK/aa-tRNA-synth-assoc-dom"/>
</dbReference>
<dbReference type="Pfam" id="PF04073">
    <property type="entry name" value="tRNA_edit"/>
    <property type="match status" value="1"/>
</dbReference>
<gene>
    <name evidence="6" type="ORF">CPA57_04570</name>
</gene>
<dbReference type="EMBL" id="NWUS01000001">
    <property type="protein sequence ID" value="MBA5725550.1"/>
    <property type="molecule type" value="Genomic_DNA"/>
</dbReference>
<dbReference type="InterPro" id="IPR004369">
    <property type="entry name" value="Prolyl-tRNA_editing_YbaK/EbsC"/>
</dbReference>
<feature type="domain" description="YbaK/aminoacyl-tRNA synthetase-associated" evidence="5">
    <location>
        <begin position="43"/>
        <end position="155"/>
    </location>
</feature>